<dbReference type="Proteomes" id="UP000821865">
    <property type="component" value="Chromosome 1"/>
</dbReference>
<reference evidence="1" key="1">
    <citation type="submission" date="2020-05" db="EMBL/GenBank/DDBJ databases">
        <title>Large-scale comparative analyses of tick genomes elucidate their genetic diversity and vector capacities.</title>
        <authorList>
            <person name="Jia N."/>
            <person name="Wang J."/>
            <person name="Shi W."/>
            <person name="Du L."/>
            <person name="Sun Y."/>
            <person name="Zhan W."/>
            <person name="Jiang J."/>
            <person name="Wang Q."/>
            <person name="Zhang B."/>
            <person name="Ji P."/>
            <person name="Sakyi L.B."/>
            <person name="Cui X."/>
            <person name="Yuan T."/>
            <person name="Jiang B."/>
            <person name="Yang W."/>
            <person name="Lam T.T.-Y."/>
            <person name="Chang Q."/>
            <person name="Ding S."/>
            <person name="Wang X."/>
            <person name="Zhu J."/>
            <person name="Ruan X."/>
            <person name="Zhao L."/>
            <person name="Wei J."/>
            <person name="Que T."/>
            <person name="Du C."/>
            <person name="Cheng J."/>
            <person name="Dai P."/>
            <person name="Han X."/>
            <person name="Huang E."/>
            <person name="Gao Y."/>
            <person name="Liu J."/>
            <person name="Shao H."/>
            <person name="Ye R."/>
            <person name="Li L."/>
            <person name="Wei W."/>
            <person name="Wang X."/>
            <person name="Wang C."/>
            <person name="Yang T."/>
            <person name="Huo Q."/>
            <person name="Li W."/>
            <person name="Guo W."/>
            <person name="Chen H."/>
            <person name="Zhou L."/>
            <person name="Ni X."/>
            <person name="Tian J."/>
            <person name="Zhou Y."/>
            <person name="Sheng Y."/>
            <person name="Liu T."/>
            <person name="Pan Y."/>
            <person name="Xia L."/>
            <person name="Li J."/>
            <person name="Zhao F."/>
            <person name="Cao W."/>
        </authorList>
    </citation>
    <scope>NUCLEOTIDE SEQUENCE</scope>
    <source>
        <strain evidence="1">Dsil-2018</strain>
    </source>
</reference>
<sequence length="268" mass="28511">MAASNGEATPASSATTPGRAAPYNENPIQVHNLQGTLVDVPLDLRGTPQLFLSIPCELMATSLPNGGINETPQSLFFVQSGPCYFELAAYEQFQLDAPFAYGEMEMGDQTFTAVPVILAAGQGKPQTLTPTSVDQAPMLARVSPAIPFQLMGASYAPAVPLSPILVSAGADAEPQTQVMTLVGTPAAQATKPSEWTVNEVAEFIRQIPGCARYVQVFRAHQIDGGALLRLCKHRLISVMNISLGAAVKIRSAIKSLQRKEKDGSFDPQ</sequence>
<proteinExistence type="predicted"/>
<gene>
    <name evidence="1" type="ORF">HPB49_004499</name>
</gene>
<evidence type="ECO:0000313" key="2">
    <source>
        <dbReference type="Proteomes" id="UP000821865"/>
    </source>
</evidence>
<comment type="caution">
    <text evidence="1">The sequence shown here is derived from an EMBL/GenBank/DDBJ whole genome shotgun (WGS) entry which is preliminary data.</text>
</comment>
<organism evidence="1 2">
    <name type="scientific">Dermacentor silvarum</name>
    <name type="common">Tick</name>
    <dbReference type="NCBI Taxonomy" id="543639"/>
    <lineage>
        <taxon>Eukaryota</taxon>
        <taxon>Metazoa</taxon>
        <taxon>Ecdysozoa</taxon>
        <taxon>Arthropoda</taxon>
        <taxon>Chelicerata</taxon>
        <taxon>Arachnida</taxon>
        <taxon>Acari</taxon>
        <taxon>Parasitiformes</taxon>
        <taxon>Ixodida</taxon>
        <taxon>Ixodoidea</taxon>
        <taxon>Ixodidae</taxon>
        <taxon>Rhipicephalinae</taxon>
        <taxon>Dermacentor</taxon>
    </lineage>
</organism>
<name>A0ACB8DVI6_DERSI</name>
<evidence type="ECO:0000313" key="1">
    <source>
        <dbReference type="EMBL" id="KAH7978119.1"/>
    </source>
</evidence>
<dbReference type="EMBL" id="CM023470">
    <property type="protein sequence ID" value="KAH7978119.1"/>
    <property type="molecule type" value="Genomic_DNA"/>
</dbReference>
<keyword evidence="2" id="KW-1185">Reference proteome</keyword>
<accession>A0ACB8DVI6</accession>
<protein>
    <submittedName>
        <fullName evidence="1">Uncharacterized protein</fullName>
    </submittedName>
</protein>